<reference evidence="3" key="1">
    <citation type="journal article" date="2020" name="MBio">
        <title>'Candidatus Ethanoperedens,' a Thermophilic Genus of Archaea Mediating the Anaerobic Oxidation of Ethane.</title>
        <authorList>
            <person name="Hahn C.J."/>
            <person name="Laso-Perez R."/>
            <person name="Vulcano F."/>
            <person name="Vaziourakis K.M."/>
            <person name="Stokke R."/>
            <person name="Steen I.H."/>
            <person name="Teske A."/>
            <person name="Boetius A."/>
            <person name="Liebeke M."/>
            <person name="Amann R."/>
            <person name="Knittel K."/>
            <person name="Wegener G."/>
        </authorList>
    </citation>
    <scope>NUCLEOTIDE SEQUENCE</scope>
    <source>
        <strain evidence="3">GoM-Arc1-LC-WB58</strain>
    </source>
</reference>
<accession>A0A848D8F6</accession>
<evidence type="ECO:0000313" key="3">
    <source>
        <dbReference type="EMBL" id="NMG82627.1"/>
    </source>
</evidence>
<dbReference type="Gene3D" id="2.60.40.10">
    <property type="entry name" value="Immunoglobulins"/>
    <property type="match status" value="1"/>
</dbReference>
<dbReference type="InterPro" id="IPR047589">
    <property type="entry name" value="DUF11_rpt"/>
</dbReference>
<keyword evidence="1" id="KW-0812">Transmembrane</keyword>
<keyword evidence="1" id="KW-0472">Membrane</keyword>
<evidence type="ECO:0000256" key="1">
    <source>
        <dbReference type="SAM" id="Phobius"/>
    </source>
</evidence>
<gene>
    <name evidence="3" type="ORF">GIS02_00265</name>
</gene>
<dbReference type="Pfam" id="PF01345">
    <property type="entry name" value="DUF11"/>
    <property type="match status" value="1"/>
</dbReference>
<dbReference type="EMBL" id="WNEG01000011">
    <property type="protein sequence ID" value="NMG82627.1"/>
    <property type="molecule type" value="Genomic_DNA"/>
</dbReference>
<dbReference type="Proteomes" id="UP000606580">
    <property type="component" value="Unassembled WGS sequence"/>
</dbReference>
<feature type="transmembrane region" description="Helical" evidence="1">
    <location>
        <begin position="366"/>
        <end position="384"/>
    </location>
</feature>
<dbReference type="InterPro" id="IPR001434">
    <property type="entry name" value="OmcB-like_DUF11"/>
</dbReference>
<organism evidence="3 4">
    <name type="scientific">Candidatus Ethanoperedens thermophilum</name>
    <dbReference type="NCBI Taxonomy" id="2766897"/>
    <lineage>
        <taxon>Archaea</taxon>
        <taxon>Methanobacteriati</taxon>
        <taxon>Methanobacteriota</taxon>
        <taxon>Stenosarchaea group</taxon>
        <taxon>Methanomicrobia</taxon>
        <taxon>Methanosarcinales</taxon>
        <taxon>Methanosarcinales incertae sedis</taxon>
        <taxon>GOM Arc I cluster</taxon>
        <taxon>Candidatus Ethanoperedens</taxon>
    </lineage>
</organism>
<proteinExistence type="predicted"/>
<name>A0A848D8F6_9EURY</name>
<dbReference type="PANTHER" id="PTHR12861">
    <property type="entry name" value="TRANSLOCON-ASSOCIATED PROTEIN, BETA SUBUNIT PRECURSOR TRAP-BETA SIGNAL SEQUENCE RECEPTOR BETA SUBUNIT"/>
    <property type="match status" value="1"/>
</dbReference>
<evidence type="ECO:0000313" key="4">
    <source>
        <dbReference type="Proteomes" id="UP000606580"/>
    </source>
</evidence>
<dbReference type="NCBIfam" id="TIGR01451">
    <property type="entry name" value="B_ant_repeat"/>
    <property type="match status" value="2"/>
</dbReference>
<sequence length="392" mass="43614">MNKHIPLILITLFFISVICACPVVSASDRISFEFPLEIGDSIYFEDGYYRVTLVETEWQFGWAVLNISCDGCFYEPREVYGRENETIYYPTKDSSVISITNTRDVSRDSARVTISFPEHWSYKLVSAEEGTKPVTVPKLVITKSVDKTTIKPGDIVRVTVRVENVGNGSASDIAIIESPSAALVPFGGGLKLKIKDPLPAGESDDDAYSVESVRSGTFEIPETVVTYYSESKEKYTAESDAISITVLAPEVKVSNLETTIQFDRTEVLKGEEITTTTTIKNTGDAPAKSITLINKIPAGLELVSGEVENTYFEIKPGEMHELRALIRANEAGNYTFNPRTVYSDGETTIKSQTIVVTKKVVNYKKYLYLAPIGLIIALLIWFVIKRHKEYSF</sequence>
<dbReference type="PANTHER" id="PTHR12861:SF3">
    <property type="entry name" value="TRANSLOCON-ASSOCIATED PROTEIN SUBUNIT BETA"/>
    <property type="match status" value="1"/>
</dbReference>
<comment type="caution">
    <text evidence="3">The sequence shown here is derived from an EMBL/GenBank/DDBJ whole genome shotgun (WGS) entry which is preliminary data.</text>
</comment>
<dbReference type="AlphaFoldDB" id="A0A848D8F6"/>
<dbReference type="PROSITE" id="PS51257">
    <property type="entry name" value="PROKAR_LIPOPROTEIN"/>
    <property type="match status" value="1"/>
</dbReference>
<dbReference type="InterPro" id="IPR013783">
    <property type="entry name" value="Ig-like_fold"/>
</dbReference>
<protein>
    <submittedName>
        <fullName evidence="3">DUF11 domain-containing protein</fullName>
    </submittedName>
</protein>
<feature type="domain" description="DUF11" evidence="2">
    <location>
        <begin position="257"/>
        <end position="313"/>
    </location>
</feature>
<keyword evidence="1" id="KW-1133">Transmembrane helix</keyword>
<evidence type="ECO:0000259" key="2">
    <source>
        <dbReference type="Pfam" id="PF01345"/>
    </source>
</evidence>